<sequence>MSKILANQIANYLDNAPIEIKEGFNIPTGKPLQVNGSIGTNGQVLSTDGTGLVWATAPYFDGNYLSLSNLPTIPAAQVNSDWGSNSGVSQILNKPIVPPVPSVTIASSPSGNGSLTYNSTNGEFTLTQADLSSYLTVETDPVFAASDAAAVTTAKITNWDSAYSWGNHATQNYITLTNISAATAAASGAGTLTYNNSTGVFTLAPPDLSSYLTAESDTLATVAARGATTTADVTVNDMTVNGNLTVVGTTTSTAQSTLNVAATEIVINDGQTGAPALNGSLKIDRGSGTDTAIRWNEGTDIWEFSNDGTTYNPIPTNNNQLTNGAGYLTSYTETDPVFSASPAGTVTNTNITNWNTAYGWGDHSTQGYLTAEADTLDTITARGSTTNNGITVGGITVNGNMTVNGTQTVINTTTLKVSDNEITLNNDVTGTPTENAGIEVERGLSANTRIRWDETSDRWQFTNNGSNYVNLAVNISDLPNDSGFISSYTETDPVFSASAASGITTQNLTNWNASYNWGDHSTQGYLTSLGDAAGVTTAKITDWDTAHGWGDHAQAGYLTSFTEADTLDSVTGRGATTTNDITLTGATLDLSGSTSNLYIGASSNRIEMSHNTSNGNLTCTTGYQYIRAASGFRVQKEGDGFDDIIKAVADGAVELYYDDVKKFETTSTGVTISGDIALGSGDLTTTGKLFYSNNFATTGDLPSATTYHGMFAHVHGEGHGYFAHAGLWTQLLDTGSSLSELADVATTAPSSNDVLTWNGSGWAPAAAQGGGGGGGPSTDTLDDVTSRGATTSNDIFLGDSTKLGFGANGSRGDVEVYYDQANLRYTFEDVSGCEFRFENNVGGNATAFNFLKGGSTLARMSAVSVDLWAGGTQRLQTTSTGVTITGALTVTSIVKSGGTNTQFLKADGSVDSTSYLTSYTETDPVFSASEAANILSTDTTNWNTAYGWGNHAGQGYLTSVGGINTLTDVNLTTPLTNQTLVYNGSQWVNSYGASGLQSRTTAQGSTGTIADGSAGDVTIGASKSYLLMKVQTSAAAWVTLYTDTGSRSSDSSRLETTDPSPGSGVIAEVITSAASTQIITPGVMGWNDDGTPGTNVYAKVVNKSGASANITVTITYVALEI</sequence>
<evidence type="ECO:0000313" key="2">
    <source>
        <dbReference type="Proteomes" id="UP000018808"/>
    </source>
</evidence>
<protein>
    <recommendedName>
        <fullName evidence="3">Tail fiber-like protein</fullName>
    </recommendedName>
</protein>
<dbReference type="GeneID" id="18504752"/>
<proteinExistence type="predicted"/>
<name>V5UTB4_9CAUD</name>
<dbReference type="KEGG" id="vg:18504752"/>
<dbReference type="EMBL" id="KF156338">
    <property type="protein sequence ID" value="AHB80590.1"/>
    <property type="molecule type" value="Genomic_DNA"/>
</dbReference>
<evidence type="ECO:0008006" key="3">
    <source>
        <dbReference type="Google" id="ProtNLM"/>
    </source>
</evidence>
<organism evidence="1 2">
    <name type="scientific">Synechococcus phage ACG-2014h</name>
    <dbReference type="NCBI Taxonomy" id="1340810"/>
    <lineage>
        <taxon>Viruses</taxon>
        <taxon>Duplodnaviria</taxon>
        <taxon>Heunggongvirae</taxon>
        <taxon>Uroviricota</taxon>
        <taxon>Caudoviricetes</taxon>
        <taxon>Pantevenvirales</taxon>
        <taxon>Kyanoviridae</taxon>
        <taxon>Sedonavirus</taxon>
        <taxon>Sedonavirus tusconh</taxon>
    </lineage>
</organism>
<evidence type="ECO:0000313" key="1">
    <source>
        <dbReference type="EMBL" id="AHB80590.1"/>
    </source>
</evidence>
<dbReference type="OrthoDB" id="7834at10239"/>
<accession>V5UTB4</accession>
<dbReference type="Proteomes" id="UP000018808">
    <property type="component" value="Segment"/>
</dbReference>
<dbReference type="RefSeq" id="YP_009008310.1">
    <property type="nucleotide sequence ID" value="NC_023587.1"/>
</dbReference>
<reference evidence="1 2" key="1">
    <citation type="journal article" date="2014" name="Nature">
        <title>Viral tagging reveals discrete populations in Synechococcus viral genome sequence space.</title>
        <authorList>
            <person name="Deng L."/>
            <person name="Ignacio Espinoza J.C."/>
            <person name="Gregory A.C."/>
            <person name="Poulos B.T."/>
            <person name="Weitz J.S."/>
            <person name="Hugenholtz P."/>
            <person name="Sullivan M.B."/>
        </authorList>
    </citation>
    <scope>NUCLEOTIDE SEQUENCE [LARGE SCALE GENOMIC DNA]</scope>
</reference>
<keyword evidence="2" id="KW-1185">Reference proteome</keyword>
<gene>
    <name evidence="1" type="ORF">S-MbCM7_176</name>
</gene>